<proteinExistence type="predicted"/>
<gene>
    <name evidence="2" type="ORF">rCG_54701</name>
</gene>
<dbReference type="InterPro" id="IPR013320">
    <property type="entry name" value="ConA-like_dom_sf"/>
</dbReference>
<evidence type="ECO:0000313" key="2">
    <source>
        <dbReference type="EMBL" id="EDL75974.1"/>
    </source>
</evidence>
<dbReference type="EMBL" id="CH474045">
    <property type="protein sequence ID" value="EDL75975.1"/>
    <property type="molecule type" value="Genomic_DNA"/>
</dbReference>
<dbReference type="EMBL" id="CH474045">
    <property type="protein sequence ID" value="EDL75974.1"/>
    <property type="molecule type" value="Genomic_DNA"/>
</dbReference>
<reference evidence="2" key="1">
    <citation type="journal article" date="2005" name="Genome Res.">
        <title>Gene and alternative splicing annotation with AIR.</title>
        <authorList>
            <person name="Florea L."/>
            <person name="Di Francesco V."/>
            <person name="Miller J."/>
            <person name="Turner R."/>
            <person name="Yao A."/>
            <person name="Harris M."/>
            <person name="Walenz B."/>
            <person name="Mobarry C."/>
            <person name="Merkulov G.V."/>
            <person name="Charlab R."/>
            <person name="Dew I."/>
            <person name="Deng Z."/>
            <person name="Istrail S."/>
            <person name="Li P."/>
            <person name="Sutton G."/>
        </authorList>
    </citation>
    <scope>NUCLEOTIDE SEQUENCE</scope>
    <source>
        <strain evidence="2">BN</strain>
    </source>
</reference>
<dbReference type="InterPro" id="IPR001870">
    <property type="entry name" value="B30.2/SPRY"/>
</dbReference>
<reference evidence="3" key="3">
    <citation type="submission" date="2005-09" db="EMBL/GenBank/DDBJ databases">
        <authorList>
            <person name="Mural R.J."/>
            <person name="Li P.W."/>
            <person name="Adams M.D."/>
            <person name="Amanatides P.G."/>
            <person name="Baden-Tillson H."/>
            <person name="Barnstead M."/>
            <person name="Chin S.H."/>
            <person name="Dew I."/>
            <person name="Evans C.A."/>
            <person name="Ferriera S."/>
            <person name="Flanigan M."/>
            <person name="Fosler C."/>
            <person name="Glodek A."/>
            <person name="Gu Z."/>
            <person name="Holt R.A."/>
            <person name="Jennings D."/>
            <person name="Kraft C.L."/>
            <person name="Lu F."/>
            <person name="Nguyen T."/>
            <person name="Nusskern D.R."/>
            <person name="Pfannkoch C.M."/>
            <person name="Sitter C."/>
            <person name="Sutton G.G."/>
            <person name="Venter J.C."/>
            <person name="Wang Z."/>
            <person name="Woodage T."/>
            <person name="Zheng X.H."/>
            <person name="Zhong F."/>
        </authorList>
    </citation>
    <scope>NUCLEOTIDE SEQUENCE [LARGE SCALE GENOMIC DNA]</scope>
    <source>
        <strain>BN</strain>
        <strain evidence="3">Sprague-Dawley</strain>
    </source>
</reference>
<sequence>MVSYSTRRFRCYPAILGSEGDSLDRQYWDVNAEHKFEWLLGVCREPFPGHGNDERLSVQDGLWGVGLNDLANYVALGHEKNQSSVQSST</sequence>
<protein>
    <submittedName>
        <fullName evidence="2">RCG54701, isoform CRA_b</fullName>
    </submittedName>
</protein>
<dbReference type="Proteomes" id="UP000234681">
    <property type="component" value="Chromosome 16"/>
</dbReference>
<dbReference type="SUPFAM" id="SSF49899">
    <property type="entry name" value="Concanavalin A-like lectins/glucanases"/>
    <property type="match status" value="1"/>
</dbReference>
<dbReference type="InterPro" id="IPR043136">
    <property type="entry name" value="B30.2/SPRY_sf"/>
</dbReference>
<dbReference type="PROSITE" id="PS50188">
    <property type="entry name" value="B302_SPRY"/>
    <property type="match status" value="1"/>
</dbReference>
<dbReference type="AlphaFoldDB" id="A6KFN2"/>
<evidence type="ECO:0000259" key="1">
    <source>
        <dbReference type="PROSITE" id="PS50188"/>
    </source>
</evidence>
<name>A6KFN2_RAT</name>
<evidence type="ECO:0000313" key="3">
    <source>
        <dbReference type="Proteomes" id="UP000234681"/>
    </source>
</evidence>
<dbReference type="Gene3D" id="2.60.120.920">
    <property type="match status" value="1"/>
</dbReference>
<dbReference type="PRINTS" id="PR01407">
    <property type="entry name" value="BUTYPHLNCDUF"/>
</dbReference>
<organism evidence="2 3">
    <name type="scientific">Rattus norvegicus</name>
    <name type="common">Rat</name>
    <dbReference type="NCBI Taxonomy" id="10116"/>
    <lineage>
        <taxon>Eukaryota</taxon>
        <taxon>Metazoa</taxon>
        <taxon>Chordata</taxon>
        <taxon>Craniata</taxon>
        <taxon>Vertebrata</taxon>
        <taxon>Euteleostomi</taxon>
        <taxon>Mammalia</taxon>
        <taxon>Eutheria</taxon>
        <taxon>Euarchontoglires</taxon>
        <taxon>Glires</taxon>
        <taxon>Rodentia</taxon>
        <taxon>Myomorpha</taxon>
        <taxon>Muroidea</taxon>
        <taxon>Muridae</taxon>
        <taxon>Murinae</taxon>
        <taxon>Rattus</taxon>
    </lineage>
</organism>
<dbReference type="InterPro" id="IPR003879">
    <property type="entry name" value="Butyrophylin_SPRY"/>
</dbReference>
<reference evidence="2" key="2">
    <citation type="submission" date="2005-07" db="EMBL/GenBank/DDBJ databases">
        <authorList>
            <person name="Mural R.J."/>
            <person name="Li P.W."/>
            <person name="Adams M.D."/>
            <person name="Amanatides P.G."/>
            <person name="Baden-Tillson H."/>
            <person name="Barnstead M."/>
            <person name="Chin S.H."/>
            <person name="Dew I."/>
            <person name="Evans C.A."/>
            <person name="Ferriera S."/>
            <person name="Flanigan M."/>
            <person name="Fosler C."/>
            <person name="Glodek A."/>
            <person name="Gu Z."/>
            <person name="Holt R.A."/>
            <person name="Jennings D."/>
            <person name="Kraft C.L."/>
            <person name="Lu F."/>
            <person name="Nguyen T."/>
            <person name="Nusskern D.R."/>
            <person name="Pfannkoch C.M."/>
            <person name="Sitter C."/>
            <person name="Sutton G.G."/>
            <person name="Venter J.C."/>
            <person name="Wang Z."/>
            <person name="Woodage T."/>
            <person name="Zheng X.H."/>
            <person name="Zhong F."/>
        </authorList>
    </citation>
    <scope>NUCLEOTIDE SEQUENCE</scope>
    <source>
        <strain evidence="2">BN</strain>
        <strain evidence="3">BN, Sprague-Dawley</strain>
    </source>
</reference>
<accession>A6KFN2</accession>
<feature type="domain" description="B30.2/SPRY" evidence="1">
    <location>
        <begin position="1"/>
        <end position="89"/>
    </location>
</feature>